<dbReference type="EMBL" id="LN890978">
    <property type="protein sequence ID" value="CUS13180.1"/>
    <property type="molecule type" value="Genomic_DNA"/>
</dbReference>
<feature type="non-terminal residue" evidence="2">
    <location>
        <position position="1"/>
    </location>
</feature>
<feature type="domain" description="Pyrroline-5-carboxylate reductase dimerisation" evidence="1">
    <location>
        <begin position="47"/>
        <end position="115"/>
    </location>
</feature>
<organism evidence="2 3">
    <name type="scientific">Tuber aestivum</name>
    <name type="common">summer truffle</name>
    <dbReference type="NCBI Taxonomy" id="59557"/>
    <lineage>
        <taxon>Eukaryota</taxon>
        <taxon>Fungi</taxon>
        <taxon>Dikarya</taxon>
        <taxon>Ascomycota</taxon>
        <taxon>Pezizomycotina</taxon>
        <taxon>Pezizomycetes</taxon>
        <taxon>Pezizales</taxon>
        <taxon>Tuberaceae</taxon>
        <taxon>Tuber</taxon>
    </lineage>
</organism>
<dbReference type="PROSITE" id="PS00521">
    <property type="entry name" value="P5CR"/>
    <property type="match status" value="1"/>
</dbReference>
<keyword evidence="3" id="KW-1185">Reference proteome</keyword>
<evidence type="ECO:0000259" key="1">
    <source>
        <dbReference type="Pfam" id="PF14748"/>
    </source>
</evidence>
<dbReference type="SUPFAM" id="SSF48179">
    <property type="entry name" value="6-phosphogluconate dehydrogenase C-terminal domain-like"/>
    <property type="match status" value="1"/>
</dbReference>
<dbReference type="InterPro" id="IPR029036">
    <property type="entry name" value="P5CR_dimer"/>
</dbReference>
<sequence>SGNHDHHFCREWYFPRGEGSSFLDILPDWSLDGARLGSCRCLHRQARGSSPTSHAPIIEAMADRGGAEAAMLAAQATRGTSRMVLADQHPAIIREQVSTPAGCTINGLLILEDGKI</sequence>
<gene>
    <name evidence="2" type="ORF">GSTUAT00002860001</name>
</gene>
<dbReference type="Proteomes" id="UP001412239">
    <property type="component" value="Unassembled WGS sequence"/>
</dbReference>
<dbReference type="InterPro" id="IPR008927">
    <property type="entry name" value="6-PGluconate_DH-like_C_sf"/>
</dbReference>
<reference evidence="2" key="1">
    <citation type="submission" date="2015-10" db="EMBL/GenBank/DDBJ databases">
        <authorList>
            <person name="Regsiter A."/>
            <person name="william w."/>
        </authorList>
    </citation>
    <scope>NUCLEOTIDE SEQUENCE</scope>
    <source>
        <strain evidence="2">Montdore</strain>
    </source>
</reference>
<dbReference type="InterPro" id="IPR053790">
    <property type="entry name" value="P5CR-like_CS"/>
</dbReference>
<dbReference type="Pfam" id="PF14748">
    <property type="entry name" value="P5CR_dimer"/>
    <property type="match status" value="1"/>
</dbReference>
<evidence type="ECO:0000313" key="2">
    <source>
        <dbReference type="EMBL" id="CUS13180.1"/>
    </source>
</evidence>
<name>A0A292Q390_9PEZI</name>
<feature type="non-terminal residue" evidence="2">
    <location>
        <position position="116"/>
    </location>
</feature>
<evidence type="ECO:0000313" key="3">
    <source>
        <dbReference type="Proteomes" id="UP001412239"/>
    </source>
</evidence>
<proteinExistence type="predicted"/>
<dbReference type="AlphaFoldDB" id="A0A292Q390"/>
<protein>
    <recommendedName>
        <fullName evidence="1">Pyrroline-5-carboxylate reductase dimerisation domain-containing protein</fullName>
    </recommendedName>
</protein>
<dbReference type="Gene3D" id="1.10.3730.10">
    <property type="entry name" value="ProC C-terminal domain-like"/>
    <property type="match status" value="1"/>
</dbReference>
<accession>A0A292Q390</accession>